<accession>A0A1H8EL43</accession>
<feature type="domain" description="Beta-lactamase-related" evidence="1">
    <location>
        <begin position="44"/>
        <end position="350"/>
    </location>
</feature>
<keyword evidence="3" id="KW-1185">Reference proteome</keyword>
<protein>
    <submittedName>
        <fullName evidence="2">CubicO group peptidase, beta-lactamase class C family</fullName>
    </submittedName>
</protein>
<dbReference type="AlphaFoldDB" id="A0A1H8EL43"/>
<dbReference type="SUPFAM" id="SSF56601">
    <property type="entry name" value="beta-lactamase/transpeptidase-like"/>
    <property type="match status" value="1"/>
</dbReference>
<dbReference type="Proteomes" id="UP000199054">
    <property type="component" value="Unassembled WGS sequence"/>
</dbReference>
<dbReference type="InterPro" id="IPR050491">
    <property type="entry name" value="AmpC-like"/>
</dbReference>
<dbReference type="STRING" id="34002.SAMN04489859_1002124"/>
<proteinExistence type="predicted"/>
<dbReference type="InterPro" id="IPR012338">
    <property type="entry name" value="Beta-lactam/transpept-like"/>
</dbReference>
<name>A0A1H8EL43_9RHOB</name>
<dbReference type="EMBL" id="FODE01000002">
    <property type="protein sequence ID" value="SEN19834.1"/>
    <property type="molecule type" value="Genomic_DNA"/>
</dbReference>
<evidence type="ECO:0000313" key="3">
    <source>
        <dbReference type="Proteomes" id="UP000199054"/>
    </source>
</evidence>
<evidence type="ECO:0000259" key="1">
    <source>
        <dbReference type="Pfam" id="PF00144"/>
    </source>
</evidence>
<reference evidence="2 3" key="1">
    <citation type="submission" date="2016-10" db="EMBL/GenBank/DDBJ databases">
        <authorList>
            <person name="de Groot N.N."/>
        </authorList>
    </citation>
    <scope>NUCLEOTIDE SEQUENCE [LARGE SCALE GENOMIC DNA]</scope>
    <source>
        <strain evidence="2 3">DSM 8512</strain>
    </source>
</reference>
<dbReference type="PANTHER" id="PTHR46825:SF9">
    <property type="entry name" value="BETA-LACTAMASE-RELATED DOMAIN-CONTAINING PROTEIN"/>
    <property type="match status" value="1"/>
</dbReference>
<dbReference type="RefSeq" id="WP_170851716.1">
    <property type="nucleotide sequence ID" value="NZ_CP067127.1"/>
</dbReference>
<dbReference type="InterPro" id="IPR001466">
    <property type="entry name" value="Beta-lactam-related"/>
</dbReference>
<dbReference type="Gene3D" id="3.40.710.10">
    <property type="entry name" value="DD-peptidase/beta-lactamase superfamily"/>
    <property type="match status" value="1"/>
</dbReference>
<evidence type="ECO:0000313" key="2">
    <source>
        <dbReference type="EMBL" id="SEN19834.1"/>
    </source>
</evidence>
<dbReference type="PANTHER" id="PTHR46825">
    <property type="entry name" value="D-ALANYL-D-ALANINE-CARBOXYPEPTIDASE/ENDOPEPTIDASE AMPH"/>
    <property type="match status" value="1"/>
</dbReference>
<organism evidence="2 3">
    <name type="scientific">Paracoccus alcaliphilus</name>
    <dbReference type="NCBI Taxonomy" id="34002"/>
    <lineage>
        <taxon>Bacteria</taxon>
        <taxon>Pseudomonadati</taxon>
        <taxon>Pseudomonadota</taxon>
        <taxon>Alphaproteobacteria</taxon>
        <taxon>Rhodobacterales</taxon>
        <taxon>Paracoccaceae</taxon>
        <taxon>Paracoccus</taxon>
    </lineage>
</organism>
<sequence length="476" mass="51700">MFPKTSGRADSDLLSERKKDKVMKFIALIAVLASPIAAHADAIDDFVAAEIERQEIPGVALGIFRNGEVLRLQGDGLANIEHGVTVQPNTIFQAGSIGKMFTAAAVMALAEDGLIDLEVPVRNYLPDAPESWDAITPRHLLNHTGGLGSPEQDYRQDYSDDDLVALYAETPALFAPGQRYSYSNTGYALLGIIVNRVAGRHYGEVLQDRVFGPAGMRTARVISDTDIVPNRAAGYEPGEDGLKNQSWVSPSLNATADGSLYLSLLDYARWDAVVARRDIFSAASWRQMLRPAPLNNGTVYPYGFGWTLSEGPDGQQVIGHGGAWQGFQSDLRRYDGDGITFVVLANSAGADVGSILQGVAERFDPRYAKPAVQLVDTHPGLSASFDEALRRIAQGLASPADFQDMDPEWAVRSLERSREAIEAAGDCGEFELTSHQPNGDRTTRLWRADCAKDRLTGRASFDEDGRVVAASVWGQR</sequence>
<gene>
    <name evidence="2" type="ORF">SAMN04489859_1002124</name>
</gene>
<dbReference type="Pfam" id="PF00144">
    <property type="entry name" value="Beta-lactamase"/>
    <property type="match status" value="1"/>
</dbReference>